<dbReference type="InterPro" id="IPR050316">
    <property type="entry name" value="Tyrosinase/Hemocyanin"/>
</dbReference>
<evidence type="ECO:0000256" key="1">
    <source>
        <dbReference type="ARBA" id="ARBA00022723"/>
    </source>
</evidence>
<protein>
    <recommendedName>
        <fullName evidence="2">Tyrosinase copper-binding domain-containing protein</fullName>
    </recommendedName>
</protein>
<dbReference type="GO" id="GO:0046872">
    <property type="term" value="F:metal ion binding"/>
    <property type="evidence" value="ECO:0007669"/>
    <property type="project" value="UniProtKB-KW"/>
</dbReference>
<dbReference type="InterPro" id="IPR002227">
    <property type="entry name" value="Tyrosinase_Cu-bd"/>
</dbReference>
<dbReference type="InterPro" id="IPR008922">
    <property type="entry name" value="Di-copper_centre_dom_sf"/>
</dbReference>
<dbReference type="PANTHER" id="PTHR11474:SF123">
    <property type="entry name" value="CATECHOL OXIDASE"/>
    <property type="match status" value="1"/>
</dbReference>
<accession>A0A8X8ZW61</accession>
<dbReference type="PROSITE" id="PS00497">
    <property type="entry name" value="TYROSINASE_1"/>
    <property type="match status" value="1"/>
</dbReference>
<keyword evidence="4" id="KW-1185">Reference proteome</keyword>
<sequence>MASLYLHCTAPPSSKLRPSPHPLLSKPSSFISHARRCHRHPLRASSDSDSPNGRLDRRNVLLGLGGLYGATSLISTDSASANPVQAPELDKCGAATNLNNQQILDVNCCPPVTGDIIDYKLPPVYKLRTRQSAHRLNPTDVFKYNLAIQRMKELPEDDPRSFMQQAFIHCAYCNGAYNQPGQGDLDIQVHNSWLFFPFHRWYLYFYERILGKLIDDPTFALPFWTGTTLKA</sequence>
<gene>
    <name evidence="3" type="ORF">SASPL_117290</name>
</gene>
<feature type="domain" description="Tyrosinase copper-binding" evidence="2">
    <location>
        <begin position="190"/>
        <end position="207"/>
    </location>
</feature>
<dbReference type="PANTHER" id="PTHR11474">
    <property type="entry name" value="TYROSINASE FAMILY MEMBER"/>
    <property type="match status" value="1"/>
</dbReference>
<proteinExistence type="predicted"/>
<dbReference type="GO" id="GO:0016491">
    <property type="term" value="F:oxidoreductase activity"/>
    <property type="evidence" value="ECO:0007669"/>
    <property type="project" value="InterPro"/>
</dbReference>
<comment type="caution">
    <text evidence="3">The sequence shown here is derived from an EMBL/GenBank/DDBJ whole genome shotgun (WGS) entry which is preliminary data.</text>
</comment>
<organism evidence="3">
    <name type="scientific">Salvia splendens</name>
    <name type="common">Scarlet sage</name>
    <dbReference type="NCBI Taxonomy" id="180675"/>
    <lineage>
        <taxon>Eukaryota</taxon>
        <taxon>Viridiplantae</taxon>
        <taxon>Streptophyta</taxon>
        <taxon>Embryophyta</taxon>
        <taxon>Tracheophyta</taxon>
        <taxon>Spermatophyta</taxon>
        <taxon>Magnoliopsida</taxon>
        <taxon>eudicotyledons</taxon>
        <taxon>Gunneridae</taxon>
        <taxon>Pentapetalae</taxon>
        <taxon>asterids</taxon>
        <taxon>lamiids</taxon>
        <taxon>Lamiales</taxon>
        <taxon>Lamiaceae</taxon>
        <taxon>Nepetoideae</taxon>
        <taxon>Mentheae</taxon>
        <taxon>Salviinae</taxon>
        <taxon>Salvia</taxon>
        <taxon>Salvia subgen. Calosphace</taxon>
        <taxon>core Calosphace</taxon>
    </lineage>
</organism>
<dbReference type="Gene3D" id="1.10.1280.10">
    <property type="entry name" value="Di-copper center containing domain from catechol oxidase"/>
    <property type="match status" value="1"/>
</dbReference>
<keyword evidence="1" id="KW-0479">Metal-binding</keyword>
<dbReference type="Pfam" id="PF00264">
    <property type="entry name" value="Tyrosinase"/>
    <property type="match status" value="1"/>
</dbReference>
<name>A0A8X8ZW61_SALSN</name>
<reference evidence="3" key="2">
    <citation type="submission" date="2020-08" db="EMBL/GenBank/DDBJ databases">
        <title>Plant Genome Project.</title>
        <authorList>
            <person name="Zhang R.-G."/>
        </authorList>
    </citation>
    <scope>NUCLEOTIDE SEQUENCE</scope>
    <source>
        <strain evidence="3">Huo1</strain>
        <tissue evidence="3">Leaf</tissue>
    </source>
</reference>
<dbReference type="PRINTS" id="PR00092">
    <property type="entry name" value="TYROSINASE"/>
</dbReference>
<evidence type="ECO:0000313" key="4">
    <source>
        <dbReference type="Proteomes" id="UP000298416"/>
    </source>
</evidence>
<dbReference type="AlphaFoldDB" id="A0A8X8ZW61"/>
<dbReference type="SUPFAM" id="SSF48056">
    <property type="entry name" value="Di-copper centre-containing domain"/>
    <property type="match status" value="1"/>
</dbReference>
<evidence type="ECO:0000259" key="2">
    <source>
        <dbReference type="PROSITE" id="PS00497"/>
    </source>
</evidence>
<evidence type="ECO:0000313" key="3">
    <source>
        <dbReference type="EMBL" id="KAG6420752.1"/>
    </source>
</evidence>
<reference evidence="3" key="1">
    <citation type="submission" date="2018-01" db="EMBL/GenBank/DDBJ databases">
        <authorList>
            <person name="Mao J.F."/>
        </authorList>
    </citation>
    <scope>NUCLEOTIDE SEQUENCE</scope>
    <source>
        <strain evidence="3">Huo1</strain>
        <tissue evidence="3">Leaf</tissue>
    </source>
</reference>
<dbReference type="Proteomes" id="UP000298416">
    <property type="component" value="Unassembled WGS sequence"/>
</dbReference>
<dbReference type="EMBL" id="PNBA02000006">
    <property type="protein sequence ID" value="KAG6420752.1"/>
    <property type="molecule type" value="Genomic_DNA"/>
</dbReference>